<evidence type="ECO:0000259" key="5">
    <source>
        <dbReference type="Pfam" id="PF09375"/>
    </source>
</evidence>
<dbReference type="InterPro" id="IPR018976">
    <property type="entry name" value="Imelysin-like"/>
</dbReference>
<dbReference type="InterPro" id="IPR050894">
    <property type="entry name" value="EfeM/EfeO_iron_uptake"/>
</dbReference>
<dbReference type="NCBIfam" id="NF007697">
    <property type="entry name" value="PRK10378.1"/>
    <property type="match status" value="1"/>
</dbReference>
<evidence type="ECO:0000256" key="2">
    <source>
        <dbReference type="ARBA" id="ARBA00005989"/>
    </source>
</evidence>
<comment type="subcellular location">
    <subcellularLocation>
        <location evidence="1">Cell envelope</location>
    </subcellularLocation>
</comment>
<keyword evidence="7" id="KW-1185">Reference proteome</keyword>
<dbReference type="InterPro" id="IPR038352">
    <property type="entry name" value="Imelysin_sf"/>
</dbReference>
<keyword evidence="3 4" id="KW-0732">Signal</keyword>
<dbReference type="Pfam" id="PF09375">
    <property type="entry name" value="Peptidase_M75"/>
    <property type="match status" value="1"/>
</dbReference>
<dbReference type="NCBIfam" id="NF041757">
    <property type="entry name" value="EfeO"/>
    <property type="match status" value="1"/>
</dbReference>
<dbReference type="Proteomes" id="UP001230253">
    <property type="component" value="Unassembled WGS sequence"/>
</dbReference>
<evidence type="ECO:0000256" key="4">
    <source>
        <dbReference type="SAM" id="SignalP"/>
    </source>
</evidence>
<protein>
    <submittedName>
        <fullName evidence="6">Iron uptake system component EfeO</fullName>
    </submittedName>
</protein>
<name>A0ABU0C7R4_9BRAD</name>
<dbReference type="EMBL" id="JAUSUK010000002">
    <property type="protein sequence ID" value="MDQ0326019.1"/>
    <property type="molecule type" value="Genomic_DNA"/>
</dbReference>
<dbReference type="PANTHER" id="PTHR39192:SF1">
    <property type="entry name" value="IRON UPTAKE SYSTEM COMPONENT EFEO"/>
    <property type="match status" value="1"/>
</dbReference>
<dbReference type="RefSeq" id="WP_307154251.1">
    <property type="nucleotide sequence ID" value="NZ_JAUSUK010000002.1"/>
</dbReference>
<evidence type="ECO:0000313" key="7">
    <source>
        <dbReference type="Proteomes" id="UP001230253"/>
    </source>
</evidence>
<proteinExistence type="inferred from homology"/>
<dbReference type="Gene3D" id="1.20.1420.20">
    <property type="entry name" value="M75 peptidase, HXXE motif"/>
    <property type="match status" value="1"/>
</dbReference>
<feature type="chain" id="PRO_5046982151" evidence="4">
    <location>
        <begin position="27"/>
        <end position="278"/>
    </location>
</feature>
<evidence type="ECO:0000313" key="6">
    <source>
        <dbReference type="EMBL" id="MDQ0326019.1"/>
    </source>
</evidence>
<sequence length="278" mass="30812">MNFTRHLRAGALAFALSTTALTGAMAQDASLDLVEPLAQYKIYVAENTAELVKDTQAFVAAIKAGDVEKAKELFAPTRTSYEAVEPIAELFSDLDVSIDARADDYEKGEQDPTFTGFHRLEYGLWEEGSTDGLDEYADQLLSDVKDLNSRINELTFPPEVVVGGAAALMEEVAATKISGEEDRYSRTDLWDFKANFDGAYKIFDLLKPVLEEKDSEEFLKTVQGNFDDVYEVLEEYETDEGGYVSYTKLSDEDRNLLSTKVNTLAEDLSTLRGKLGLG</sequence>
<comment type="similarity">
    <text evidence="2">Belongs to the EfeM/EfeO family.</text>
</comment>
<dbReference type="CDD" id="cd14656">
    <property type="entry name" value="Imelysin-like_EfeO"/>
    <property type="match status" value="1"/>
</dbReference>
<organism evidence="6 7">
    <name type="scientific">Rhodopseudomonas julia</name>
    <dbReference type="NCBI Taxonomy" id="200617"/>
    <lineage>
        <taxon>Bacteria</taxon>
        <taxon>Pseudomonadati</taxon>
        <taxon>Pseudomonadota</taxon>
        <taxon>Alphaproteobacteria</taxon>
        <taxon>Hyphomicrobiales</taxon>
        <taxon>Nitrobacteraceae</taxon>
        <taxon>Rhodopseudomonas</taxon>
    </lineage>
</organism>
<dbReference type="InterPro" id="IPR034981">
    <property type="entry name" value="Imelysin-like_EfeO/Algp7"/>
</dbReference>
<evidence type="ECO:0000256" key="3">
    <source>
        <dbReference type="ARBA" id="ARBA00022729"/>
    </source>
</evidence>
<dbReference type="InterPro" id="IPR053377">
    <property type="entry name" value="Iron_uptake_EfeM/EfeO"/>
</dbReference>
<evidence type="ECO:0000256" key="1">
    <source>
        <dbReference type="ARBA" id="ARBA00004196"/>
    </source>
</evidence>
<reference evidence="6 7" key="1">
    <citation type="submission" date="2023-07" db="EMBL/GenBank/DDBJ databases">
        <title>Genomic Encyclopedia of Type Strains, Phase IV (KMG-IV): sequencing the most valuable type-strain genomes for metagenomic binning, comparative biology and taxonomic classification.</title>
        <authorList>
            <person name="Goeker M."/>
        </authorList>
    </citation>
    <scope>NUCLEOTIDE SEQUENCE [LARGE SCALE GENOMIC DNA]</scope>
    <source>
        <strain evidence="6 7">DSM 11549</strain>
    </source>
</reference>
<feature type="domain" description="Imelysin-like" evidence="5">
    <location>
        <begin position="37"/>
        <end position="271"/>
    </location>
</feature>
<comment type="caution">
    <text evidence="6">The sequence shown here is derived from an EMBL/GenBank/DDBJ whole genome shotgun (WGS) entry which is preliminary data.</text>
</comment>
<dbReference type="PANTHER" id="PTHR39192">
    <property type="entry name" value="IRON UPTAKE SYSTEM COMPONENT EFEO"/>
    <property type="match status" value="1"/>
</dbReference>
<accession>A0ABU0C7R4</accession>
<feature type="signal peptide" evidence="4">
    <location>
        <begin position="1"/>
        <end position="26"/>
    </location>
</feature>
<gene>
    <name evidence="6" type="ORF">J2R99_001888</name>
</gene>